<dbReference type="Proteomes" id="UP001250181">
    <property type="component" value="Unassembled WGS sequence"/>
</dbReference>
<keyword evidence="1" id="KW-0808">Transferase</keyword>
<dbReference type="CDD" id="cd16936">
    <property type="entry name" value="HATPase_RsbW-like"/>
    <property type="match status" value="1"/>
</dbReference>
<dbReference type="Gene3D" id="3.30.565.10">
    <property type="entry name" value="Histidine kinase-like ATPase, C-terminal domain"/>
    <property type="match status" value="1"/>
</dbReference>
<dbReference type="InterPro" id="IPR003594">
    <property type="entry name" value="HATPase_dom"/>
</dbReference>
<evidence type="ECO:0000259" key="2">
    <source>
        <dbReference type="Pfam" id="PF13581"/>
    </source>
</evidence>
<dbReference type="PANTHER" id="PTHR35526:SF3">
    <property type="entry name" value="ANTI-SIGMA-F FACTOR RSBW"/>
    <property type="match status" value="1"/>
</dbReference>
<evidence type="ECO:0000313" key="4">
    <source>
        <dbReference type="Proteomes" id="UP001250181"/>
    </source>
</evidence>
<evidence type="ECO:0000313" key="3">
    <source>
        <dbReference type="EMBL" id="MDT9682262.1"/>
    </source>
</evidence>
<dbReference type="GO" id="GO:0005524">
    <property type="term" value="F:ATP binding"/>
    <property type="evidence" value="ECO:0007669"/>
    <property type="project" value="UniProtKB-KW"/>
</dbReference>
<dbReference type="Pfam" id="PF13581">
    <property type="entry name" value="HATPase_c_2"/>
    <property type="match status" value="1"/>
</dbReference>
<proteinExistence type="predicted"/>
<dbReference type="InterPro" id="IPR050267">
    <property type="entry name" value="Anti-sigma-factor_SerPK"/>
</dbReference>
<comment type="caution">
    <text evidence="3">The sequence shown here is derived from an EMBL/GenBank/DDBJ whole genome shotgun (WGS) entry which is preliminary data.</text>
</comment>
<dbReference type="SUPFAM" id="SSF55874">
    <property type="entry name" value="ATPase domain of HSP90 chaperone/DNA topoisomerase II/histidine kinase"/>
    <property type="match status" value="1"/>
</dbReference>
<dbReference type="PANTHER" id="PTHR35526">
    <property type="entry name" value="ANTI-SIGMA-F FACTOR RSBW-RELATED"/>
    <property type="match status" value="1"/>
</dbReference>
<dbReference type="RefSeq" id="WP_315877345.1">
    <property type="nucleotide sequence ID" value="NZ_JAWCTQ010000008.1"/>
</dbReference>
<accession>A0ABU3QHL2</accession>
<gene>
    <name evidence="3" type="ORF">RND61_09265</name>
</gene>
<reference evidence="3 4" key="1">
    <citation type="submission" date="2023-09" db="EMBL/GenBank/DDBJ databases">
        <title>Streptomyces sp. nov.: A antagonism against Alternaria gaisen Producing Streptochlin, Isolated from Tamarix root soil.</title>
        <authorList>
            <person name="Chen Y."/>
        </authorList>
    </citation>
    <scope>NUCLEOTIDE SEQUENCE [LARGE SCALE GENOMIC DNA]</scope>
    <source>
        <strain evidence="3 4">TRM76323</strain>
    </source>
</reference>
<keyword evidence="1" id="KW-0723">Serine/threonine-protein kinase</keyword>
<sequence length="150" mass="15825">MTARSPARHDTPPLPPLPPSAVQRAGLLFAVSFEPAEYRVGQTRRITAALLHHRGLGAVLDPAVLVVSELVTNAVRHGRGNVGLTVTYSAVELRIEVSDGSTAPARLRTAEETDESGRGLWLVAAVAREWGASDDGTVTWCTLALPAGPS</sequence>
<dbReference type="EMBL" id="JAWCTQ010000008">
    <property type="protein sequence ID" value="MDT9682262.1"/>
    <property type="molecule type" value="Genomic_DNA"/>
</dbReference>
<keyword evidence="4" id="KW-1185">Reference proteome</keyword>
<name>A0ABU3QHL2_9ACTN</name>
<organism evidence="3 4">
    <name type="scientific">Streptomyces tamarix</name>
    <dbReference type="NCBI Taxonomy" id="3078565"/>
    <lineage>
        <taxon>Bacteria</taxon>
        <taxon>Bacillati</taxon>
        <taxon>Actinomycetota</taxon>
        <taxon>Actinomycetes</taxon>
        <taxon>Kitasatosporales</taxon>
        <taxon>Streptomycetaceae</taxon>
        <taxon>Streptomyces</taxon>
    </lineage>
</organism>
<dbReference type="InterPro" id="IPR036890">
    <property type="entry name" value="HATPase_C_sf"/>
</dbReference>
<evidence type="ECO:0000256" key="1">
    <source>
        <dbReference type="ARBA" id="ARBA00022527"/>
    </source>
</evidence>
<keyword evidence="3" id="KW-0547">Nucleotide-binding</keyword>
<protein>
    <submittedName>
        <fullName evidence="3">ATP-binding protein</fullName>
    </submittedName>
</protein>
<feature type="domain" description="Histidine kinase/HSP90-like ATPase" evidence="2">
    <location>
        <begin position="38"/>
        <end position="140"/>
    </location>
</feature>
<keyword evidence="3" id="KW-0067">ATP-binding</keyword>
<keyword evidence="1" id="KW-0418">Kinase</keyword>